<gene>
    <name evidence="1" type="ORF">CNECB9_1150005</name>
</gene>
<evidence type="ECO:0000313" key="1">
    <source>
        <dbReference type="EMBL" id="SCU73461.1"/>
    </source>
</evidence>
<dbReference type="AlphaFoldDB" id="A0A1K0I880"/>
<sequence length="24" mass="2708">MLRAMPVSNLNIAPWLFCTLKGEC</sequence>
<protein>
    <submittedName>
        <fullName evidence="1">Uncharacterized protein</fullName>
    </submittedName>
</protein>
<dbReference type="EMBL" id="FMSH01000019">
    <property type="protein sequence ID" value="SCU73461.1"/>
    <property type="molecule type" value="Genomic_DNA"/>
</dbReference>
<proteinExistence type="predicted"/>
<accession>A0A1K0I880</accession>
<reference evidence="1" key="1">
    <citation type="submission" date="2016-09" db="EMBL/GenBank/DDBJ databases">
        <authorList>
            <person name="Capua I."/>
            <person name="De Benedictis P."/>
            <person name="Joannis T."/>
            <person name="Lombin L.H."/>
            <person name="Cattoli G."/>
        </authorList>
    </citation>
    <scope>NUCLEOTIDE SEQUENCE</scope>
    <source>
        <strain evidence="1">B9</strain>
    </source>
</reference>
<name>A0A1K0I880_CUPNE</name>
<organism evidence="1">
    <name type="scientific">Cupriavidus necator</name>
    <name type="common">Alcaligenes eutrophus</name>
    <name type="synonym">Ralstonia eutropha</name>
    <dbReference type="NCBI Taxonomy" id="106590"/>
    <lineage>
        <taxon>Bacteria</taxon>
        <taxon>Pseudomonadati</taxon>
        <taxon>Pseudomonadota</taxon>
        <taxon>Betaproteobacteria</taxon>
        <taxon>Burkholderiales</taxon>
        <taxon>Burkholderiaceae</taxon>
        <taxon>Cupriavidus</taxon>
    </lineage>
</organism>